<organism evidence="1 2">
    <name type="scientific">Pyxidicoccus parkwayensis</name>
    <dbReference type="NCBI Taxonomy" id="2813578"/>
    <lineage>
        <taxon>Bacteria</taxon>
        <taxon>Pseudomonadati</taxon>
        <taxon>Myxococcota</taxon>
        <taxon>Myxococcia</taxon>
        <taxon>Myxococcales</taxon>
        <taxon>Cystobacterineae</taxon>
        <taxon>Myxococcaceae</taxon>
        <taxon>Pyxidicoccus</taxon>
    </lineage>
</organism>
<dbReference type="RefSeq" id="WP_206721441.1">
    <property type="nucleotide sequence ID" value="NZ_CP071090.1"/>
</dbReference>
<dbReference type="Proteomes" id="UP000662747">
    <property type="component" value="Chromosome"/>
</dbReference>
<dbReference type="PANTHER" id="PTHR43061">
    <property type="entry name" value="GTP DIPHOSPHOKINASE RSH1, CHLOROPLASTIC-RELATED"/>
    <property type="match status" value="1"/>
</dbReference>
<dbReference type="Gene3D" id="1.10.3210.10">
    <property type="entry name" value="Hypothetical protein af1432"/>
    <property type="match status" value="1"/>
</dbReference>
<proteinExistence type="predicted"/>
<keyword evidence="2" id="KW-1185">Reference proteome</keyword>
<accession>A0ABX7NLW1</accession>
<gene>
    <name evidence="1" type="ORF">JY651_31840</name>
</gene>
<reference evidence="1 2" key="1">
    <citation type="submission" date="2021-02" db="EMBL/GenBank/DDBJ databases">
        <title>De Novo genome assembly of isolated myxobacteria.</title>
        <authorList>
            <person name="Stevens D.C."/>
        </authorList>
    </citation>
    <scope>NUCLEOTIDE SEQUENCE [LARGE SCALE GENOMIC DNA]</scope>
    <source>
        <strain evidence="2">SCPEA02</strain>
    </source>
</reference>
<evidence type="ECO:0000313" key="2">
    <source>
        <dbReference type="Proteomes" id="UP000662747"/>
    </source>
</evidence>
<name>A0ABX7NLW1_9BACT</name>
<protein>
    <submittedName>
        <fullName evidence="1">GTP pyrophosphokinase</fullName>
    </submittedName>
</protein>
<evidence type="ECO:0000313" key="1">
    <source>
        <dbReference type="EMBL" id="QSQ19860.1"/>
    </source>
</evidence>
<dbReference type="Pfam" id="PF13328">
    <property type="entry name" value="HD_4"/>
    <property type="match status" value="1"/>
</dbReference>
<sequence length="140" mass="16039">MPTVEDALALAVQAHRGQKDKAGQTYILHPLRVMMRLETDAERTVALLHDVVEDTPWTLEKLRAEGYPEEVLSALDALTRRDGETYEAFIERVRPHALARRVKLADLEDNMDVRRLAAVTPKDAERLARYRAAWARLREP</sequence>
<dbReference type="PANTHER" id="PTHR43061:SF1">
    <property type="entry name" value="GTP DIPHOSPHOKINASE RSH1, CHLOROPLASTIC-RELATED"/>
    <property type="match status" value="1"/>
</dbReference>
<dbReference type="EMBL" id="CP071090">
    <property type="protein sequence ID" value="QSQ19860.1"/>
    <property type="molecule type" value="Genomic_DNA"/>
</dbReference>
<dbReference type="SUPFAM" id="SSF109604">
    <property type="entry name" value="HD-domain/PDEase-like"/>
    <property type="match status" value="1"/>
</dbReference>